<evidence type="ECO:0000256" key="9">
    <source>
        <dbReference type="ARBA" id="ARBA00023128"/>
    </source>
</evidence>
<evidence type="ECO:0000259" key="15">
    <source>
        <dbReference type="SMART" id="SM00829"/>
    </source>
</evidence>
<evidence type="ECO:0000256" key="5">
    <source>
        <dbReference type="ARBA" id="ARBA00022857"/>
    </source>
</evidence>
<dbReference type="SMART" id="SM00829">
    <property type="entry name" value="PKS_ER"/>
    <property type="match status" value="1"/>
</dbReference>
<sequence>MSKTLYYCEFGDPVKVVKQKELTLTPLQSHEVLVRMLAAPVNPADINTIQGKYPLKTNLPTIPGNEGVGIVEDIGEDIDDICPGDKVIITKPGKGTWRTVGAFEKRDVKVIPEDLGLVEAATLSVNPCTAYRMLSDYKPVKDGLVVIQNGANSACGQNVIQICKAWGVKNINIVRNRPEINELKNYLESLGATYVLTEEELRKTDIFTENKIDKPALALNCIGGKSALEMMRHLEHAGVMVTYGAMSREPINIPNSLLIFRNLSFFGFWMTAWNHQASSAEKEKMMEDIITLIHENKLKPPIYKMYLDFNLRRNYCLPRLPTVPGDEGVGEVVEIGNKVSSVDNGERVVLTTRCLGTWQYYGIYDERDVHVISPKIPLPEASMLTIAPCTAYRMIRDFRKLKPGDTVIQNAANSPCGQNIIQLCKAWDINTFNIVANNYCYESVKTHLLNIGATAVYTLEEAEELTSFNTSLARPILALNCLGGRFEDVLLKLLERNGTIVYYGSAFDIPIVKHVLRSDVAFNKFHLCEWDSRAGILEKDIMMNNITKLMVIGKLRAPLYQPIELKNFVFALKNTANCEAFSMINYVFDFTLP</sequence>
<evidence type="ECO:0000256" key="4">
    <source>
        <dbReference type="ARBA" id="ARBA00022832"/>
    </source>
</evidence>
<dbReference type="InterPro" id="IPR013149">
    <property type="entry name" value="ADH-like_C"/>
</dbReference>
<evidence type="ECO:0000256" key="13">
    <source>
        <dbReference type="ARBA" id="ARBA00042123"/>
    </source>
</evidence>
<dbReference type="GO" id="GO:0005739">
    <property type="term" value="C:mitochondrion"/>
    <property type="evidence" value="ECO:0007669"/>
    <property type="project" value="UniProtKB-SubCell"/>
</dbReference>
<gene>
    <name evidence="16" type="ORF">BINO364_LOCUS11316</name>
</gene>
<dbReference type="Pfam" id="PF00107">
    <property type="entry name" value="ADH_zinc_N"/>
    <property type="match status" value="1"/>
</dbReference>
<dbReference type="FunFam" id="3.40.50.720:FF:000112">
    <property type="entry name" value="Enoyl-[acyl-carrier-protein] reductase 1, mitochondrial"/>
    <property type="match status" value="1"/>
</dbReference>
<dbReference type="OrthoDB" id="7482721at2759"/>
<evidence type="ECO:0000256" key="8">
    <source>
        <dbReference type="ARBA" id="ARBA00023098"/>
    </source>
</evidence>
<accession>A0A8J9UTU1</accession>
<evidence type="ECO:0000256" key="10">
    <source>
        <dbReference type="ARBA" id="ARBA00023160"/>
    </source>
</evidence>
<dbReference type="InterPro" id="IPR051034">
    <property type="entry name" value="Mito_Enoyl-ACP_Reductase"/>
</dbReference>
<feature type="non-terminal residue" evidence="16">
    <location>
        <position position="593"/>
    </location>
</feature>
<dbReference type="SUPFAM" id="SSF50129">
    <property type="entry name" value="GroES-like"/>
    <property type="match status" value="2"/>
</dbReference>
<dbReference type="GO" id="GO:0006633">
    <property type="term" value="P:fatty acid biosynthetic process"/>
    <property type="evidence" value="ECO:0007669"/>
    <property type="project" value="UniProtKB-KW"/>
</dbReference>
<dbReference type="InterPro" id="IPR011032">
    <property type="entry name" value="GroES-like_sf"/>
</dbReference>
<dbReference type="CDD" id="cd08290">
    <property type="entry name" value="ETR"/>
    <property type="match status" value="2"/>
</dbReference>
<dbReference type="Gene3D" id="3.40.50.720">
    <property type="entry name" value="NAD(P)-binding Rossmann-like Domain"/>
    <property type="match status" value="2"/>
</dbReference>
<dbReference type="PANTHER" id="PTHR43981:SF2">
    <property type="entry name" value="ENOYL-[ACYL-CARRIER-PROTEIN] REDUCTASE, MITOCHONDRIAL"/>
    <property type="match status" value="1"/>
</dbReference>
<name>A0A8J9UTU1_9NEOP</name>
<dbReference type="Gene3D" id="3.90.180.10">
    <property type="entry name" value="Medium-chain alcohol dehydrogenases, catalytic domain"/>
    <property type="match status" value="2"/>
</dbReference>
<keyword evidence="6" id="KW-0809">Transit peptide</keyword>
<organism evidence="16 17">
    <name type="scientific">Brenthis ino</name>
    <name type="common">lesser marbled fritillary</name>
    <dbReference type="NCBI Taxonomy" id="405034"/>
    <lineage>
        <taxon>Eukaryota</taxon>
        <taxon>Metazoa</taxon>
        <taxon>Ecdysozoa</taxon>
        <taxon>Arthropoda</taxon>
        <taxon>Hexapoda</taxon>
        <taxon>Insecta</taxon>
        <taxon>Pterygota</taxon>
        <taxon>Neoptera</taxon>
        <taxon>Endopterygota</taxon>
        <taxon>Lepidoptera</taxon>
        <taxon>Glossata</taxon>
        <taxon>Ditrysia</taxon>
        <taxon>Papilionoidea</taxon>
        <taxon>Nymphalidae</taxon>
        <taxon>Heliconiinae</taxon>
        <taxon>Argynnini</taxon>
        <taxon>Brenthis</taxon>
    </lineage>
</organism>
<keyword evidence="3" id="KW-0444">Lipid biosynthesis</keyword>
<evidence type="ECO:0000256" key="12">
    <source>
        <dbReference type="ARBA" id="ARBA00041058"/>
    </source>
</evidence>
<evidence type="ECO:0000256" key="11">
    <source>
        <dbReference type="ARBA" id="ARBA00038963"/>
    </source>
</evidence>
<dbReference type="EMBL" id="OV170225">
    <property type="protein sequence ID" value="CAH0725767.1"/>
    <property type="molecule type" value="Genomic_DNA"/>
</dbReference>
<feature type="domain" description="Enoyl reductase (ER)" evidence="15">
    <location>
        <begin position="11"/>
        <end position="350"/>
    </location>
</feature>
<evidence type="ECO:0000256" key="2">
    <source>
        <dbReference type="ARBA" id="ARBA00010371"/>
    </source>
</evidence>
<dbReference type="PANTHER" id="PTHR43981">
    <property type="entry name" value="ENOYL-[ACYL-CARRIER-PROTEIN] REDUCTASE, MITOCHONDRIAL"/>
    <property type="match status" value="1"/>
</dbReference>
<dbReference type="GO" id="GO:0141148">
    <property type="term" value="F:enoyl-[acyl-carrier-protein] reductase (NADPH) activity"/>
    <property type="evidence" value="ECO:0007669"/>
    <property type="project" value="UniProtKB-EC"/>
</dbReference>
<comment type="subcellular location">
    <subcellularLocation>
        <location evidence="1">Mitochondrion</location>
    </subcellularLocation>
</comment>
<dbReference type="SUPFAM" id="SSF51735">
    <property type="entry name" value="NAD(P)-binding Rossmann-fold domains"/>
    <property type="match status" value="2"/>
</dbReference>
<reference evidence="16" key="1">
    <citation type="submission" date="2021-12" db="EMBL/GenBank/DDBJ databases">
        <authorList>
            <person name="Martin H S."/>
        </authorList>
    </citation>
    <scope>NUCLEOTIDE SEQUENCE</scope>
</reference>
<comment type="catalytic activity">
    <reaction evidence="14">
        <text>a 2,3-saturated acyl-[ACP] + NADP(+) = a (2E)-enoyl-[ACP] + NADPH + H(+)</text>
        <dbReference type="Rhea" id="RHEA:22564"/>
        <dbReference type="Rhea" id="RHEA-COMP:9925"/>
        <dbReference type="Rhea" id="RHEA-COMP:9926"/>
        <dbReference type="ChEBI" id="CHEBI:15378"/>
        <dbReference type="ChEBI" id="CHEBI:57783"/>
        <dbReference type="ChEBI" id="CHEBI:58349"/>
        <dbReference type="ChEBI" id="CHEBI:78784"/>
        <dbReference type="ChEBI" id="CHEBI:78785"/>
        <dbReference type="EC" id="1.3.1.104"/>
    </reaction>
</comment>
<evidence type="ECO:0000256" key="7">
    <source>
        <dbReference type="ARBA" id="ARBA00023002"/>
    </source>
</evidence>
<comment type="similarity">
    <text evidence="2">Belongs to the zinc-containing alcohol dehydrogenase family. Quinone oxidoreductase subfamily.</text>
</comment>
<evidence type="ECO:0000313" key="16">
    <source>
        <dbReference type="EMBL" id="CAH0725767.1"/>
    </source>
</evidence>
<keyword evidence="4" id="KW-0276">Fatty acid metabolism</keyword>
<keyword evidence="8" id="KW-0443">Lipid metabolism</keyword>
<keyword evidence="10" id="KW-0275">Fatty acid biosynthesis</keyword>
<dbReference type="InterPro" id="IPR036291">
    <property type="entry name" value="NAD(P)-bd_dom_sf"/>
</dbReference>
<evidence type="ECO:0000256" key="6">
    <source>
        <dbReference type="ARBA" id="ARBA00022946"/>
    </source>
</evidence>
<evidence type="ECO:0000256" key="1">
    <source>
        <dbReference type="ARBA" id="ARBA00004173"/>
    </source>
</evidence>
<dbReference type="Proteomes" id="UP000838878">
    <property type="component" value="Chromosome 5"/>
</dbReference>
<keyword evidence="9" id="KW-0496">Mitochondrion</keyword>
<dbReference type="EC" id="1.3.1.104" evidence="11"/>
<dbReference type="Pfam" id="PF08240">
    <property type="entry name" value="ADH_N"/>
    <property type="match status" value="2"/>
</dbReference>
<keyword evidence="17" id="KW-1185">Reference proteome</keyword>
<dbReference type="AlphaFoldDB" id="A0A8J9UTU1"/>
<keyword evidence="7" id="KW-0560">Oxidoreductase</keyword>
<dbReference type="InterPro" id="IPR020843">
    <property type="entry name" value="ER"/>
</dbReference>
<evidence type="ECO:0000256" key="3">
    <source>
        <dbReference type="ARBA" id="ARBA00022516"/>
    </source>
</evidence>
<evidence type="ECO:0000313" key="17">
    <source>
        <dbReference type="Proteomes" id="UP000838878"/>
    </source>
</evidence>
<proteinExistence type="inferred from homology"/>
<protein>
    <recommendedName>
        <fullName evidence="12">Enoyl-[acyl-carrier-protein] reductase, mitochondrial</fullName>
        <ecNumber evidence="11">1.3.1.104</ecNumber>
    </recommendedName>
    <alternativeName>
        <fullName evidence="13">2-enoyl thioester reductase</fullName>
    </alternativeName>
</protein>
<evidence type="ECO:0000256" key="14">
    <source>
        <dbReference type="ARBA" id="ARBA00048843"/>
    </source>
</evidence>
<dbReference type="InterPro" id="IPR013154">
    <property type="entry name" value="ADH-like_N"/>
</dbReference>
<keyword evidence="5" id="KW-0521">NADP</keyword>